<dbReference type="GeneID" id="29069163"/>
<proteinExistence type="predicted"/>
<protein>
    <submittedName>
        <fullName evidence="1">Uncharacterized protein</fullName>
    </submittedName>
</protein>
<dbReference type="RefSeq" id="YP_009293009.1">
    <property type="nucleotide sequence ID" value="NC_031127.1"/>
</dbReference>
<dbReference type="KEGG" id="vg:29069163"/>
<organism evidence="1 2">
    <name type="scientific">Erwinia phage vB_EamM_Huxley</name>
    <dbReference type="NCBI Taxonomy" id="1883373"/>
    <lineage>
        <taxon>Viruses</taxon>
        <taxon>Duplodnaviria</taxon>
        <taxon>Heunggongvirae</taxon>
        <taxon>Uroviricota</taxon>
        <taxon>Caudoviricetes</taxon>
        <taxon>Chimalliviridae</taxon>
        <taxon>Machinavirus</taxon>
        <taxon>Machinavirus machina</taxon>
    </lineage>
</organism>
<sequence length="193" mass="22887">MWKNLSTAFTKQETGSGFHDFFESKFNIDLIAPDMRDSVLEHRRELANMEIFRKTTAAVRKLRHSDGTECIRQLETIGEFQHANPLLQPFLVAMPEYRKPYNEFMASGYEKGFSELDIFRGNAYMHTDDNYREMTTDVSTEYDEDRIWHWVTNEDRQYRPDAVAKVELNINRVRMRDFDWEDADPCSQFNASM</sequence>
<evidence type="ECO:0000313" key="1">
    <source>
        <dbReference type="EMBL" id="ANZ49123.1"/>
    </source>
</evidence>
<dbReference type="EMBL" id="KX397368">
    <property type="protein sequence ID" value="ANZ49123.1"/>
    <property type="molecule type" value="Genomic_DNA"/>
</dbReference>
<reference evidence="2" key="1">
    <citation type="submission" date="2016-06" db="EMBL/GenBank/DDBJ databases">
        <authorList>
            <person name="Berg J.A."/>
            <person name="Grossarth S.E."/>
            <person name="Jarvis T.M."/>
            <person name="Merrill B.D."/>
            <person name="Breakwell D.P."/>
            <person name="Hope S."/>
            <person name="Grose J.H."/>
        </authorList>
    </citation>
    <scope>NUCLEOTIDE SEQUENCE [LARGE SCALE GENOMIC DNA]</scope>
</reference>
<dbReference type="Proteomes" id="UP000203302">
    <property type="component" value="Segment"/>
</dbReference>
<evidence type="ECO:0000313" key="2">
    <source>
        <dbReference type="Proteomes" id="UP000203302"/>
    </source>
</evidence>
<accession>A0A1B2ICW9</accession>
<dbReference type="OrthoDB" id="11521at10239"/>
<gene>
    <name evidence="1" type="ORF">HUXLEY_41</name>
</gene>
<name>A0A1B2ICW9_9CAUD</name>